<organism evidence="1 2">
    <name type="scientific">Candidatus Merdivicinus excrementipullorum</name>
    <dbReference type="NCBI Taxonomy" id="2840867"/>
    <lineage>
        <taxon>Bacteria</taxon>
        <taxon>Bacillati</taxon>
        <taxon>Bacillota</taxon>
        <taxon>Clostridia</taxon>
        <taxon>Eubacteriales</taxon>
        <taxon>Oscillospiraceae</taxon>
        <taxon>Oscillospiraceae incertae sedis</taxon>
        <taxon>Candidatus Merdivicinus</taxon>
    </lineage>
</organism>
<sequence length="455" mass="52081">MTETERICGQLQKCAPMAKEEIGGKEVQAFLQSPEREWMMKGQRYYENHGDILERRRWVIGENGLPKEDRTLANCRIAHGFVRKLVDQKCQYLFGRPFTIRTENPDFERELSGFFGREMRNRMKNLCKEAVNKGIAWLAAYVEDGELRFSKIPSEQVVPLWADEEHTRLDGVIRVFSREEFVGRDKKEAVRAEYWHKNGVDRYLYKDGTLIADPEEWGNSHLTIDGKPYNFEEIPFIPFKYNEEEMPLLRFIKPLADDYDLLKSEDANNLLDSPNAVMVLTNYDGEDLGEFRRNLSQYKAVKVSDNGGLDIKNAPLSTDAVNAHLERTRKDLYEAGRGVDTQRESFGNLSGVALKFLYADLDLDCSGLETEFAAGFEKMLRFIKCWLALSGKGDFSGEDAQLILNRDILINEAEAIEGCVQSAGILSKETILENHPWVENLGFELGRLDSQAAEE</sequence>
<reference evidence="1" key="2">
    <citation type="journal article" date="2021" name="PeerJ">
        <title>Extensive microbial diversity within the chicken gut microbiome revealed by metagenomics and culture.</title>
        <authorList>
            <person name="Gilroy R."/>
            <person name="Ravi A."/>
            <person name="Getino M."/>
            <person name="Pursley I."/>
            <person name="Horton D.L."/>
            <person name="Alikhan N.F."/>
            <person name="Baker D."/>
            <person name="Gharbi K."/>
            <person name="Hall N."/>
            <person name="Watson M."/>
            <person name="Adriaenssens E.M."/>
            <person name="Foster-Nyarko E."/>
            <person name="Jarju S."/>
            <person name="Secka A."/>
            <person name="Antonio M."/>
            <person name="Oren A."/>
            <person name="Chaudhuri R.R."/>
            <person name="La Ragione R."/>
            <person name="Hildebrand F."/>
            <person name="Pallen M.J."/>
        </authorList>
    </citation>
    <scope>NUCLEOTIDE SEQUENCE</scope>
    <source>
        <strain evidence="1">CHK199-13235</strain>
    </source>
</reference>
<evidence type="ECO:0000313" key="1">
    <source>
        <dbReference type="EMBL" id="HIS76541.1"/>
    </source>
</evidence>
<dbReference type="Proteomes" id="UP000824002">
    <property type="component" value="Unassembled WGS sequence"/>
</dbReference>
<proteinExistence type="predicted"/>
<dbReference type="InterPro" id="IPR006428">
    <property type="entry name" value="Portal_SPP1-type"/>
</dbReference>
<protein>
    <submittedName>
        <fullName evidence="1">Phage portal protein</fullName>
    </submittedName>
</protein>
<dbReference type="NCBIfam" id="TIGR01538">
    <property type="entry name" value="portal_SPP1"/>
    <property type="match status" value="1"/>
</dbReference>
<dbReference type="AlphaFoldDB" id="A0A9D1FMH5"/>
<name>A0A9D1FMH5_9FIRM</name>
<comment type="caution">
    <text evidence="1">The sequence shown here is derived from an EMBL/GenBank/DDBJ whole genome shotgun (WGS) entry which is preliminary data.</text>
</comment>
<dbReference type="EMBL" id="DVJP01000047">
    <property type="protein sequence ID" value="HIS76541.1"/>
    <property type="molecule type" value="Genomic_DNA"/>
</dbReference>
<dbReference type="InterPro" id="IPR021145">
    <property type="entry name" value="Portal_protein_SPP1_Gp6-like"/>
</dbReference>
<accession>A0A9D1FMH5</accession>
<gene>
    <name evidence="1" type="ORF">IAB51_06985</name>
</gene>
<reference evidence="1" key="1">
    <citation type="submission" date="2020-10" db="EMBL/GenBank/DDBJ databases">
        <authorList>
            <person name="Gilroy R."/>
        </authorList>
    </citation>
    <scope>NUCLEOTIDE SEQUENCE</scope>
    <source>
        <strain evidence="1">CHK199-13235</strain>
    </source>
</reference>
<evidence type="ECO:0000313" key="2">
    <source>
        <dbReference type="Proteomes" id="UP000824002"/>
    </source>
</evidence>
<dbReference type="Pfam" id="PF05133">
    <property type="entry name" value="SPP1_portal"/>
    <property type="match status" value="1"/>
</dbReference>